<proteinExistence type="predicted"/>
<name>A0A2H9VP56_9SPHI</name>
<keyword evidence="1" id="KW-0732">Signal</keyword>
<evidence type="ECO:0000313" key="3">
    <source>
        <dbReference type="Proteomes" id="UP000242687"/>
    </source>
</evidence>
<dbReference type="OrthoDB" id="769955at2"/>
<dbReference type="EMBL" id="PGFJ01000002">
    <property type="protein sequence ID" value="PJJ80124.1"/>
    <property type="molecule type" value="Genomic_DNA"/>
</dbReference>
<keyword evidence="3" id="KW-1185">Reference proteome</keyword>
<dbReference type="PROSITE" id="PS51257">
    <property type="entry name" value="PROKAR_LIPOPROTEIN"/>
    <property type="match status" value="1"/>
</dbReference>
<comment type="caution">
    <text evidence="2">The sequence shown here is derived from an EMBL/GenBank/DDBJ whole genome shotgun (WGS) entry which is preliminary data.</text>
</comment>
<dbReference type="Proteomes" id="UP000242687">
    <property type="component" value="Unassembled WGS sequence"/>
</dbReference>
<sequence>MKKLILNTLAVALLLTTACKKDNNNNEIATGGAATVTASNYGFDGSASLGKFSSTKAGITQVSINGVTTFNVTAIRDGGNESITLVLLKKAAVGKIQFGSQLANGGIIISKDYTKAGDGALNYSTDNNGTTMSGGGEVNFTKVDGNNVEGTFYAVAYNNAKKEAFVEQGSFKGTIK</sequence>
<gene>
    <name evidence="2" type="ORF">CLV57_3269</name>
</gene>
<organism evidence="2 3">
    <name type="scientific">Mucilaginibacter auburnensis</name>
    <dbReference type="NCBI Taxonomy" id="1457233"/>
    <lineage>
        <taxon>Bacteria</taxon>
        <taxon>Pseudomonadati</taxon>
        <taxon>Bacteroidota</taxon>
        <taxon>Sphingobacteriia</taxon>
        <taxon>Sphingobacteriales</taxon>
        <taxon>Sphingobacteriaceae</taxon>
        <taxon>Mucilaginibacter</taxon>
    </lineage>
</organism>
<evidence type="ECO:0000313" key="2">
    <source>
        <dbReference type="EMBL" id="PJJ80124.1"/>
    </source>
</evidence>
<feature type="chain" id="PRO_5014134674" description="Lipoprotein" evidence="1">
    <location>
        <begin position="21"/>
        <end position="176"/>
    </location>
</feature>
<dbReference type="AlphaFoldDB" id="A0A2H9VP56"/>
<feature type="signal peptide" evidence="1">
    <location>
        <begin position="1"/>
        <end position="20"/>
    </location>
</feature>
<evidence type="ECO:0000256" key="1">
    <source>
        <dbReference type="SAM" id="SignalP"/>
    </source>
</evidence>
<protein>
    <recommendedName>
        <fullName evidence="4">Lipoprotein</fullName>
    </recommendedName>
</protein>
<reference evidence="2 3" key="1">
    <citation type="submission" date="2017-11" db="EMBL/GenBank/DDBJ databases">
        <title>Genomic Encyclopedia of Archaeal and Bacterial Type Strains, Phase II (KMG-II): From Individual Species to Whole Genera.</title>
        <authorList>
            <person name="Goeker M."/>
        </authorList>
    </citation>
    <scope>NUCLEOTIDE SEQUENCE [LARGE SCALE GENOMIC DNA]</scope>
    <source>
        <strain evidence="2 3">DSM 28175</strain>
    </source>
</reference>
<dbReference type="RefSeq" id="WP_100342418.1">
    <property type="nucleotide sequence ID" value="NZ_PGFJ01000002.1"/>
</dbReference>
<evidence type="ECO:0008006" key="4">
    <source>
        <dbReference type="Google" id="ProtNLM"/>
    </source>
</evidence>
<accession>A0A2H9VP56</accession>